<comment type="caution">
    <text evidence="2">The sequence shown here is derived from an EMBL/GenBank/DDBJ whole genome shotgun (WGS) entry which is preliminary data.</text>
</comment>
<gene>
    <name evidence="2" type="ORF">CBOVIS_LOCUS9351</name>
</gene>
<organism evidence="2 3">
    <name type="scientific">Caenorhabditis bovis</name>
    <dbReference type="NCBI Taxonomy" id="2654633"/>
    <lineage>
        <taxon>Eukaryota</taxon>
        <taxon>Metazoa</taxon>
        <taxon>Ecdysozoa</taxon>
        <taxon>Nematoda</taxon>
        <taxon>Chromadorea</taxon>
        <taxon>Rhabditida</taxon>
        <taxon>Rhabditina</taxon>
        <taxon>Rhabditomorpha</taxon>
        <taxon>Rhabditoidea</taxon>
        <taxon>Rhabditidae</taxon>
        <taxon>Peloderinae</taxon>
        <taxon>Caenorhabditis</taxon>
    </lineage>
</organism>
<accession>A0A8S1EUQ3</accession>
<dbReference type="AlphaFoldDB" id="A0A8S1EUQ3"/>
<evidence type="ECO:0000313" key="3">
    <source>
        <dbReference type="Proteomes" id="UP000494206"/>
    </source>
</evidence>
<dbReference type="PANTHER" id="PTHR36299">
    <property type="entry name" value="AGAP008005-PA"/>
    <property type="match status" value="1"/>
</dbReference>
<keyword evidence="3" id="KW-1185">Reference proteome</keyword>
<evidence type="ECO:0000259" key="1">
    <source>
        <dbReference type="Pfam" id="PF15998"/>
    </source>
</evidence>
<dbReference type="Proteomes" id="UP000494206">
    <property type="component" value="Unassembled WGS sequence"/>
</dbReference>
<reference evidence="2 3" key="1">
    <citation type="submission" date="2020-04" db="EMBL/GenBank/DDBJ databases">
        <authorList>
            <person name="Laetsch R D."/>
            <person name="Stevens L."/>
            <person name="Kumar S."/>
            <person name="Blaxter L. M."/>
        </authorList>
    </citation>
    <scope>NUCLEOTIDE SEQUENCE [LARGE SCALE GENOMIC DNA]</scope>
</reference>
<dbReference type="InterPro" id="IPR031941">
    <property type="entry name" value="DUF4773"/>
</dbReference>
<sequence length="223" mass="24727">MCQINEQTGHVATDVQALAKYSFCNDFANNSPDLLDFSIWKCFGSPAIASIPFETQTEFHWGEARNLTSHSYAARVSTRSQTDALILEWNRFDENAILENEENAGGCHCVKGNCACCINTKLPKFKHSVCVNATYNPVTIGLDLSIGIDGHFFTQEISIRNPPPICVSVPIPEAEHIAGICIAFTDMDIDRKSKILSGCVEFEVELVHLRIIKVKIGCFEMPI</sequence>
<name>A0A8S1EUQ3_9PELO</name>
<protein>
    <recommendedName>
        <fullName evidence="1">DUF4773 domain-containing protein</fullName>
    </recommendedName>
</protein>
<dbReference type="PANTHER" id="PTHR36299:SF2">
    <property type="entry name" value="DUF4773 DOMAIN-CONTAINING PROTEIN"/>
    <property type="match status" value="1"/>
</dbReference>
<dbReference type="EMBL" id="CADEPM010000006">
    <property type="protein sequence ID" value="CAB3407417.1"/>
    <property type="molecule type" value="Genomic_DNA"/>
</dbReference>
<evidence type="ECO:0000313" key="2">
    <source>
        <dbReference type="EMBL" id="CAB3407417.1"/>
    </source>
</evidence>
<proteinExistence type="predicted"/>
<dbReference type="OrthoDB" id="5952164at2759"/>
<feature type="domain" description="DUF4773" evidence="1">
    <location>
        <begin position="107"/>
        <end position="221"/>
    </location>
</feature>
<dbReference type="Pfam" id="PF15998">
    <property type="entry name" value="DUF4773"/>
    <property type="match status" value="1"/>
</dbReference>